<feature type="chain" id="PRO_5022989769" evidence="2">
    <location>
        <begin position="19"/>
        <end position="134"/>
    </location>
</feature>
<keyword evidence="4" id="KW-1185">Reference proteome</keyword>
<sequence>MAVRALVLALMVATAAVALVGARTDHDFEFDDTDALGRSAAGGSRRHQPRRFVYSPHNELCRTLECRPRELCLLREGRTAFCAEKRDVLRRGDLIVSAGAGGADDEDVFYEEHVSPATDRDRGVRADSDLDAAR</sequence>
<accession>A0A5E4PQA0</accession>
<keyword evidence="2" id="KW-0732">Signal</keyword>
<organism evidence="3 4">
    <name type="scientific">Leptidea sinapis</name>
    <dbReference type="NCBI Taxonomy" id="189913"/>
    <lineage>
        <taxon>Eukaryota</taxon>
        <taxon>Metazoa</taxon>
        <taxon>Ecdysozoa</taxon>
        <taxon>Arthropoda</taxon>
        <taxon>Hexapoda</taxon>
        <taxon>Insecta</taxon>
        <taxon>Pterygota</taxon>
        <taxon>Neoptera</taxon>
        <taxon>Endopterygota</taxon>
        <taxon>Lepidoptera</taxon>
        <taxon>Glossata</taxon>
        <taxon>Ditrysia</taxon>
        <taxon>Papilionoidea</taxon>
        <taxon>Pieridae</taxon>
        <taxon>Dismorphiinae</taxon>
        <taxon>Leptidea</taxon>
    </lineage>
</organism>
<feature type="region of interest" description="Disordered" evidence="1">
    <location>
        <begin position="112"/>
        <end position="134"/>
    </location>
</feature>
<evidence type="ECO:0000313" key="4">
    <source>
        <dbReference type="Proteomes" id="UP000324832"/>
    </source>
</evidence>
<name>A0A5E4PQA0_9NEOP</name>
<proteinExistence type="predicted"/>
<gene>
    <name evidence="3" type="ORF">LSINAPIS_LOCUS1693</name>
</gene>
<protein>
    <submittedName>
        <fullName evidence="3">Uncharacterized protein</fullName>
    </submittedName>
</protein>
<evidence type="ECO:0000256" key="2">
    <source>
        <dbReference type="SAM" id="SignalP"/>
    </source>
</evidence>
<dbReference type="Proteomes" id="UP000324832">
    <property type="component" value="Unassembled WGS sequence"/>
</dbReference>
<dbReference type="AlphaFoldDB" id="A0A5E4PQA0"/>
<dbReference type="EMBL" id="FZQP02000282">
    <property type="protein sequence ID" value="VVC88278.1"/>
    <property type="molecule type" value="Genomic_DNA"/>
</dbReference>
<evidence type="ECO:0000256" key="1">
    <source>
        <dbReference type="SAM" id="MobiDB-lite"/>
    </source>
</evidence>
<reference evidence="3 4" key="1">
    <citation type="submission" date="2017-07" db="EMBL/GenBank/DDBJ databases">
        <authorList>
            <person name="Talla V."/>
            <person name="Backstrom N."/>
        </authorList>
    </citation>
    <scope>NUCLEOTIDE SEQUENCE [LARGE SCALE GENOMIC DNA]</scope>
</reference>
<evidence type="ECO:0000313" key="3">
    <source>
        <dbReference type="EMBL" id="VVC88278.1"/>
    </source>
</evidence>
<feature type="signal peptide" evidence="2">
    <location>
        <begin position="1"/>
        <end position="18"/>
    </location>
</feature>